<dbReference type="AlphaFoldDB" id="B4VK42"/>
<reference evidence="1 2" key="1">
    <citation type="submission" date="2008-07" db="EMBL/GenBank/DDBJ databases">
        <authorList>
            <person name="Tandeau de Marsac N."/>
            <person name="Ferriera S."/>
            <person name="Johnson J."/>
            <person name="Kravitz S."/>
            <person name="Beeson K."/>
            <person name="Sutton G."/>
            <person name="Rogers Y.-H."/>
            <person name="Friedman R."/>
            <person name="Frazier M."/>
            <person name="Venter J.C."/>
        </authorList>
    </citation>
    <scope>NUCLEOTIDE SEQUENCE [LARGE SCALE GENOMIC DNA]</scope>
    <source>
        <strain evidence="1 2">PCC 7420</strain>
    </source>
</reference>
<sequence>MSTLGTDKPFSIPVGFIEQIDLAPFELNPTRLILKRPEIAAVFECRKTPPIKEVYQLINEGE</sequence>
<dbReference type="EMBL" id="DS989843">
    <property type="protein sequence ID" value="EDX77596.1"/>
    <property type="molecule type" value="Genomic_DNA"/>
</dbReference>
<gene>
    <name evidence="1" type="ORF">MC7420_2920</name>
</gene>
<evidence type="ECO:0000313" key="2">
    <source>
        <dbReference type="Proteomes" id="UP000003835"/>
    </source>
</evidence>
<protein>
    <submittedName>
        <fullName evidence="1">Uncharacterized protein</fullName>
    </submittedName>
</protein>
<keyword evidence="2" id="KW-1185">Reference proteome</keyword>
<name>B4VK42_9CYAN</name>
<dbReference type="HOGENOM" id="CLU_2896339_0_0_3"/>
<accession>B4VK42</accession>
<dbReference type="Proteomes" id="UP000003835">
    <property type="component" value="Unassembled WGS sequence"/>
</dbReference>
<organism evidence="1 2">
    <name type="scientific">Coleofasciculus chthonoplastes PCC 7420</name>
    <dbReference type="NCBI Taxonomy" id="118168"/>
    <lineage>
        <taxon>Bacteria</taxon>
        <taxon>Bacillati</taxon>
        <taxon>Cyanobacteriota</taxon>
        <taxon>Cyanophyceae</taxon>
        <taxon>Coleofasciculales</taxon>
        <taxon>Coleofasciculaceae</taxon>
        <taxon>Coleofasciculus</taxon>
    </lineage>
</organism>
<proteinExistence type="predicted"/>
<evidence type="ECO:0000313" key="1">
    <source>
        <dbReference type="EMBL" id="EDX77596.1"/>
    </source>
</evidence>